<reference evidence="2 3" key="1">
    <citation type="submission" date="2024-02" db="EMBL/GenBank/DDBJ databases">
        <title>Complete genome sequence of Pelagibacterium nitratireducens ZH15.</title>
        <authorList>
            <person name="Zhao L.H."/>
        </authorList>
    </citation>
    <scope>NUCLEOTIDE SEQUENCE [LARGE SCALE GENOMIC DNA]</scope>
    <source>
        <strain evidence="2 3">ZH15</strain>
    </source>
</reference>
<protein>
    <submittedName>
        <fullName evidence="2">VOC family protein</fullName>
    </submittedName>
</protein>
<gene>
    <name evidence="2" type="ORF">V6617_03385</name>
</gene>
<dbReference type="InterPro" id="IPR004360">
    <property type="entry name" value="Glyas_Fos-R_dOase_dom"/>
</dbReference>
<accession>A0ABZ2I138</accession>
<keyword evidence="3" id="KW-1185">Reference proteome</keyword>
<dbReference type="PROSITE" id="PS51819">
    <property type="entry name" value="VOC"/>
    <property type="match status" value="1"/>
</dbReference>
<dbReference type="PANTHER" id="PTHR33993">
    <property type="entry name" value="GLYOXALASE-RELATED"/>
    <property type="match status" value="1"/>
</dbReference>
<evidence type="ECO:0000313" key="2">
    <source>
        <dbReference type="EMBL" id="WWT33526.1"/>
    </source>
</evidence>
<dbReference type="Pfam" id="PF00903">
    <property type="entry name" value="Glyoxalase"/>
    <property type="match status" value="1"/>
</dbReference>
<evidence type="ECO:0000259" key="1">
    <source>
        <dbReference type="PROSITE" id="PS51819"/>
    </source>
</evidence>
<dbReference type="InterPro" id="IPR052164">
    <property type="entry name" value="Anthracycline_SecMetBiosynth"/>
</dbReference>
<dbReference type="Gene3D" id="3.10.180.10">
    <property type="entry name" value="2,3-Dihydroxybiphenyl 1,2-Dioxygenase, domain 1"/>
    <property type="match status" value="1"/>
</dbReference>
<evidence type="ECO:0000313" key="3">
    <source>
        <dbReference type="Proteomes" id="UP001369958"/>
    </source>
</evidence>
<dbReference type="EMBL" id="CP146275">
    <property type="protein sequence ID" value="WWT33526.1"/>
    <property type="molecule type" value="Genomic_DNA"/>
</dbReference>
<organism evidence="2 3">
    <name type="scientific">Pelagibacterium nitratireducens</name>
    <dbReference type="NCBI Taxonomy" id="1046114"/>
    <lineage>
        <taxon>Bacteria</taxon>
        <taxon>Pseudomonadati</taxon>
        <taxon>Pseudomonadota</taxon>
        <taxon>Alphaproteobacteria</taxon>
        <taxon>Hyphomicrobiales</taxon>
        <taxon>Devosiaceae</taxon>
        <taxon>Pelagibacterium</taxon>
    </lineage>
</organism>
<name>A0ABZ2I138_9HYPH</name>
<dbReference type="PANTHER" id="PTHR33993:SF1">
    <property type="entry name" value="GLYOXALASE FAMILY PROTEIN"/>
    <property type="match status" value="1"/>
</dbReference>
<dbReference type="RefSeq" id="WP_338609104.1">
    <property type="nucleotide sequence ID" value="NZ_CP146275.1"/>
</dbReference>
<dbReference type="Proteomes" id="UP001369958">
    <property type="component" value="Chromosome"/>
</dbReference>
<dbReference type="SUPFAM" id="SSF54593">
    <property type="entry name" value="Glyoxalase/Bleomycin resistance protein/Dihydroxybiphenyl dioxygenase"/>
    <property type="match status" value="1"/>
</dbReference>
<dbReference type="InterPro" id="IPR029068">
    <property type="entry name" value="Glyas_Bleomycin-R_OHBP_Dase"/>
</dbReference>
<proteinExistence type="predicted"/>
<dbReference type="InterPro" id="IPR037523">
    <property type="entry name" value="VOC_core"/>
</dbReference>
<feature type="domain" description="VOC" evidence="1">
    <location>
        <begin position="5"/>
        <end position="111"/>
    </location>
</feature>
<sequence length="116" mass="12650">MSATAIDYIELDSENLGASRTFFTTAFGWRFTDYGPDYAGIEDAKLDGGISQAEGARKLPLVILYTSDLDAAEAAVRAAGGEIVREQFDFPGGRRFHFREPGGNELAVWSERRPGA</sequence>